<keyword evidence="2" id="KW-1185">Reference proteome</keyword>
<accession>A0ACC0WPK4</accession>
<sequence length="59" mass="7078">MMSEKKELEVSDFHQHWWLQQPLHPQNLIHGPDRDIHTIMTSLEMRYNENESIPAIIDP</sequence>
<comment type="caution">
    <text evidence="1">The sequence shown here is derived from an EMBL/GenBank/DDBJ whole genome shotgun (WGS) entry which is preliminary data.</text>
</comment>
<evidence type="ECO:0000313" key="1">
    <source>
        <dbReference type="EMBL" id="KAI9920699.1"/>
    </source>
</evidence>
<dbReference type="Proteomes" id="UP001163321">
    <property type="component" value="Chromosome 1"/>
</dbReference>
<reference evidence="1 2" key="1">
    <citation type="journal article" date="2022" name="bioRxiv">
        <title>The genome of the oomycete Peronosclerospora sorghi, a cosmopolitan pathogen of maize and sorghum, is inflated with dispersed pseudogenes.</title>
        <authorList>
            <person name="Fletcher K."/>
            <person name="Martin F."/>
            <person name="Isakeit T."/>
            <person name="Cavanaugh K."/>
            <person name="Magill C."/>
            <person name="Michelmore R."/>
        </authorList>
    </citation>
    <scope>NUCLEOTIDE SEQUENCE [LARGE SCALE GENOMIC DNA]</scope>
    <source>
        <strain evidence="1">P6</strain>
    </source>
</reference>
<dbReference type="EMBL" id="CM047580">
    <property type="protein sequence ID" value="KAI9920699.1"/>
    <property type="molecule type" value="Genomic_DNA"/>
</dbReference>
<name>A0ACC0WPK4_9STRA</name>
<evidence type="ECO:0000313" key="2">
    <source>
        <dbReference type="Proteomes" id="UP001163321"/>
    </source>
</evidence>
<organism evidence="1 2">
    <name type="scientific">Peronosclerospora sorghi</name>
    <dbReference type="NCBI Taxonomy" id="230839"/>
    <lineage>
        <taxon>Eukaryota</taxon>
        <taxon>Sar</taxon>
        <taxon>Stramenopiles</taxon>
        <taxon>Oomycota</taxon>
        <taxon>Peronosporomycetes</taxon>
        <taxon>Peronosporales</taxon>
        <taxon>Peronosporaceae</taxon>
        <taxon>Peronosclerospora</taxon>
    </lineage>
</organism>
<proteinExistence type="predicted"/>
<protein>
    <submittedName>
        <fullName evidence="1">Uncharacterized protein</fullName>
    </submittedName>
</protein>
<gene>
    <name evidence="1" type="ORF">PsorP6_000044</name>
</gene>